<dbReference type="InterPro" id="IPR017925">
    <property type="entry name" value="DHFR_CS"/>
</dbReference>
<evidence type="ECO:0000313" key="10">
    <source>
        <dbReference type="Proteomes" id="UP000886653"/>
    </source>
</evidence>
<evidence type="ECO:0000256" key="1">
    <source>
        <dbReference type="ARBA" id="ARBA00004903"/>
    </source>
</evidence>
<keyword evidence="10" id="KW-1185">Reference proteome</keyword>
<dbReference type="GO" id="GO:0004146">
    <property type="term" value="F:dihydrofolate reductase activity"/>
    <property type="evidence" value="ECO:0007669"/>
    <property type="project" value="UniProtKB-EC"/>
</dbReference>
<dbReference type="GO" id="GO:0006730">
    <property type="term" value="P:one-carbon metabolic process"/>
    <property type="evidence" value="ECO:0007669"/>
    <property type="project" value="UniProtKB-KW"/>
</dbReference>
<dbReference type="SUPFAM" id="SSF53597">
    <property type="entry name" value="Dihydrofolate reductase-like"/>
    <property type="match status" value="1"/>
</dbReference>
<dbReference type="InterPro" id="IPR001796">
    <property type="entry name" value="DHFR_dom"/>
</dbReference>
<dbReference type="Pfam" id="PF00186">
    <property type="entry name" value="DHFR_1"/>
    <property type="match status" value="1"/>
</dbReference>
<evidence type="ECO:0000256" key="2">
    <source>
        <dbReference type="ARBA" id="ARBA00012856"/>
    </source>
</evidence>
<dbReference type="Proteomes" id="UP000886653">
    <property type="component" value="Unassembled WGS sequence"/>
</dbReference>
<dbReference type="GO" id="GO:0050661">
    <property type="term" value="F:NADP binding"/>
    <property type="evidence" value="ECO:0007669"/>
    <property type="project" value="InterPro"/>
</dbReference>
<dbReference type="GO" id="GO:0046655">
    <property type="term" value="P:folic acid metabolic process"/>
    <property type="evidence" value="ECO:0007669"/>
    <property type="project" value="TreeGrafter"/>
</dbReference>
<dbReference type="InterPro" id="IPR024072">
    <property type="entry name" value="DHFR-like_dom_sf"/>
</dbReference>
<dbReference type="OrthoDB" id="414698at2759"/>
<dbReference type="GO" id="GO:0046452">
    <property type="term" value="P:dihydrofolate metabolic process"/>
    <property type="evidence" value="ECO:0007669"/>
    <property type="project" value="TreeGrafter"/>
</dbReference>
<protein>
    <recommendedName>
        <fullName evidence="3">Dihydrofolate reductase</fullName>
        <ecNumber evidence="2">1.5.1.3</ecNumber>
    </recommendedName>
</protein>
<dbReference type="PROSITE" id="PS51330">
    <property type="entry name" value="DHFR_2"/>
    <property type="match status" value="1"/>
</dbReference>
<accession>A0A9P6NS21</accession>
<comment type="pathway">
    <text evidence="1">Cofactor biosynthesis; tetrahydrofolate biosynthesis; 5,6,7,8-tetrahydrofolate from 7,8-dihydrofolate: step 1/1.</text>
</comment>
<keyword evidence="5" id="KW-0521">NADP</keyword>
<keyword evidence="4" id="KW-0554">One-carbon metabolism</keyword>
<dbReference type="PROSITE" id="PS00075">
    <property type="entry name" value="DHFR_1"/>
    <property type="match status" value="1"/>
</dbReference>
<name>A0A9P6NS21_9BASI</name>
<gene>
    <name evidence="9" type="ORF">CROQUDRAFT_40223</name>
</gene>
<evidence type="ECO:0000256" key="5">
    <source>
        <dbReference type="ARBA" id="ARBA00022857"/>
    </source>
</evidence>
<dbReference type="PRINTS" id="PR00070">
    <property type="entry name" value="DHFR"/>
</dbReference>
<comment type="caution">
    <text evidence="9">The sequence shown here is derived from an EMBL/GenBank/DDBJ whole genome shotgun (WGS) entry which is preliminary data.</text>
</comment>
<dbReference type="InterPro" id="IPR012259">
    <property type="entry name" value="DHFR"/>
</dbReference>
<dbReference type="PANTHER" id="PTHR48069">
    <property type="entry name" value="DIHYDROFOLATE REDUCTASE"/>
    <property type="match status" value="1"/>
</dbReference>
<comment type="similarity">
    <text evidence="7">Belongs to the dihydrofolate reductase family.</text>
</comment>
<organism evidence="9 10">
    <name type="scientific">Cronartium quercuum f. sp. fusiforme G11</name>
    <dbReference type="NCBI Taxonomy" id="708437"/>
    <lineage>
        <taxon>Eukaryota</taxon>
        <taxon>Fungi</taxon>
        <taxon>Dikarya</taxon>
        <taxon>Basidiomycota</taxon>
        <taxon>Pucciniomycotina</taxon>
        <taxon>Pucciniomycetes</taxon>
        <taxon>Pucciniales</taxon>
        <taxon>Coleosporiaceae</taxon>
        <taxon>Cronartium</taxon>
    </lineage>
</organism>
<dbReference type="AlphaFoldDB" id="A0A9P6NS21"/>
<dbReference type="PANTHER" id="PTHR48069:SF3">
    <property type="entry name" value="DIHYDROFOLATE REDUCTASE"/>
    <property type="match status" value="1"/>
</dbReference>
<evidence type="ECO:0000313" key="9">
    <source>
        <dbReference type="EMBL" id="KAG0149179.1"/>
    </source>
</evidence>
<evidence type="ECO:0000256" key="4">
    <source>
        <dbReference type="ARBA" id="ARBA00022563"/>
    </source>
</evidence>
<evidence type="ECO:0000259" key="8">
    <source>
        <dbReference type="PROSITE" id="PS51330"/>
    </source>
</evidence>
<dbReference type="EMBL" id="MU167230">
    <property type="protein sequence ID" value="KAG0149179.1"/>
    <property type="molecule type" value="Genomic_DNA"/>
</dbReference>
<dbReference type="CDD" id="cd00209">
    <property type="entry name" value="DHFR"/>
    <property type="match status" value="1"/>
</dbReference>
<dbReference type="Gene3D" id="3.40.430.10">
    <property type="entry name" value="Dihydrofolate Reductase, subunit A"/>
    <property type="match status" value="1"/>
</dbReference>
<evidence type="ECO:0000256" key="6">
    <source>
        <dbReference type="ARBA" id="ARBA00023002"/>
    </source>
</evidence>
<dbReference type="GO" id="GO:0005739">
    <property type="term" value="C:mitochondrion"/>
    <property type="evidence" value="ECO:0007669"/>
    <property type="project" value="TreeGrafter"/>
</dbReference>
<evidence type="ECO:0000256" key="7">
    <source>
        <dbReference type="RuleBase" id="RU004474"/>
    </source>
</evidence>
<reference evidence="9" key="1">
    <citation type="submission" date="2013-11" db="EMBL/GenBank/DDBJ databases">
        <title>Genome sequence of the fusiform rust pathogen reveals effectors for host alternation and coevolution with pine.</title>
        <authorList>
            <consortium name="DOE Joint Genome Institute"/>
            <person name="Smith K."/>
            <person name="Pendleton A."/>
            <person name="Kubisiak T."/>
            <person name="Anderson C."/>
            <person name="Salamov A."/>
            <person name="Aerts A."/>
            <person name="Riley R."/>
            <person name="Clum A."/>
            <person name="Lindquist E."/>
            <person name="Ence D."/>
            <person name="Campbell M."/>
            <person name="Kronenberg Z."/>
            <person name="Feau N."/>
            <person name="Dhillon B."/>
            <person name="Hamelin R."/>
            <person name="Burleigh J."/>
            <person name="Smith J."/>
            <person name="Yandell M."/>
            <person name="Nelson C."/>
            <person name="Grigoriev I."/>
            <person name="Davis J."/>
        </authorList>
    </citation>
    <scope>NUCLEOTIDE SEQUENCE</scope>
    <source>
        <strain evidence="9">G11</strain>
    </source>
</reference>
<evidence type="ECO:0000256" key="3">
    <source>
        <dbReference type="ARBA" id="ARBA00018886"/>
    </source>
</evidence>
<proteinExistence type="inferred from homology"/>
<dbReference type="EC" id="1.5.1.3" evidence="2"/>
<keyword evidence="6" id="KW-0560">Oxidoreductase</keyword>
<dbReference type="GO" id="GO:0046654">
    <property type="term" value="P:tetrahydrofolate biosynthetic process"/>
    <property type="evidence" value="ECO:0007669"/>
    <property type="project" value="InterPro"/>
</dbReference>
<feature type="domain" description="DHFR" evidence="8">
    <location>
        <begin position="8"/>
        <end position="230"/>
    </location>
</feature>
<sequence>MTIVTPVRMTLIVCATARNGIGQGGRLPWRLPTDLAFFKHATTFVPASRTPARNVVVMGRKTWESIPARFRPLAGRINIVISRSTPRIYSSTDSNDTFLADSLPSACQLIQSLVLSGEAGPIFRSFLIGGGELYREALDKPKMDGIYELDRLMVTRIVEEGPIGLECDTFLPDFTTLQSPGGGRAWELCTPTELEQWLGKTEQELRRLGFSSVETLQDGPIRFVFQLWRETGSSPPPVAKKRE</sequence>